<dbReference type="Proteomes" id="UP001190700">
    <property type="component" value="Unassembled WGS sequence"/>
</dbReference>
<dbReference type="EMBL" id="LGRX02009932">
    <property type="protein sequence ID" value="KAK3271219.1"/>
    <property type="molecule type" value="Genomic_DNA"/>
</dbReference>
<keyword evidence="2" id="KW-1185">Reference proteome</keyword>
<sequence length="101" mass="10857">MRSSQLLLTRCAEYSFGMQKMGSSIEEVVDSDRGFAVSSSDETGEDSCRGLAVGSSDEAVEDSCPGCIAYFFVTARNREIYRSAFGQCGQSRKMPAAGTKS</sequence>
<organism evidence="1 2">
    <name type="scientific">Cymbomonas tetramitiformis</name>
    <dbReference type="NCBI Taxonomy" id="36881"/>
    <lineage>
        <taxon>Eukaryota</taxon>
        <taxon>Viridiplantae</taxon>
        <taxon>Chlorophyta</taxon>
        <taxon>Pyramimonadophyceae</taxon>
        <taxon>Pyramimonadales</taxon>
        <taxon>Pyramimonadaceae</taxon>
        <taxon>Cymbomonas</taxon>
    </lineage>
</organism>
<protein>
    <submittedName>
        <fullName evidence="1">Uncharacterized protein</fullName>
    </submittedName>
</protein>
<evidence type="ECO:0000313" key="2">
    <source>
        <dbReference type="Proteomes" id="UP001190700"/>
    </source>
</evidence>
<comment type="caution">
    <text evidence="1">The sequence shown here is derived from an EMBL/GenBank/DDBJ whole genome shotgun (WGS) entry which is preliminary data.</text>
</comment>
<name>A0AAE0L490_9CHLO</name>
<proteinExistence type="predicted"/>
<dbReference type="AlphaFoldDB" id="A0AAE0L490"/>
<gene>
    <name evidence="1" type="ORF">CYMTET_20423</name>
</gene>
<reference evidence="1 2" key="1">
    <citation type="journal article" date="2015" name="Genome Biol. Evol.">
        <title>Comparative Genomics of a Bacterivorous Green Alga Reveals Evolutionary Causalities and Consequences of Phago-Mixotrophic Mode of Nutrition.</title>
        <authorList>
            <person name="Burns J.A."/>
            <person name="Paasch A."/>
            <person name="Narechania A."/>
            <person name="Kim E."/>
        </authorList>
    </citation>
    <scope>NUCLEOTIDE SEQUENCE [LARGE SCALE GENOMIC DNA]</scope>
    <source>
        <strain evidence="1 2">PLY_AMNH</strain>
    </source>
</reference>
<accession>A0AAE0L490</accession>
<evidence type="ECO:0000313" key="1">
    <source>
        <dbReference type="EMBL" id="KAK3271219.1"/>
    </source>
</evidence>